<dbReference type="EMBL" id="AJSR01002858">
    <property type="protein sequence ID" value="EKM25947.1"/>
    <property type="molecule type" value="Genomic_DNA"/>
</dbReference>
<gene>
    <name evidence="1" type="ORF">VCHENC02_0343A</name>
</gene>
<feature type="non-terminal residue" evidence="1">
    <location>
        <position position="17"/>
    </location>
</feature>
<dbReference type="AlphaFoldDB" id="A0A454CMQ7"/>
<accession>A0A454CMQ7</accession>
<dbReference type="Proteomes" id="UP000008367">
    <property type="component" value="Unassembled WGS sequence"/>
</dbReference>
<organism evidence="1 2">
    <name type="scientific">Vibrio harveyi</name>
    <name type="common">Beneckea harveyi</name>
    <dbReference type="NCBI Taxonomy" id="669"/>
    <lineage>
        <taxon>Bacteria</taxon>
        <taxon>Pseudomonadati</taxon>
        <taxon>Pseudomonadota</taxon>
        <taxon>Gammaproteobacteria</taxon>
        <taxon>Vibrionales</taxon>
        <taxon>Vibrionaceae</taxon>
        <taxon>Vibrio</taxon>
    </lineage>
</organism>
<proteinExistence type="predicted"/>
<evidence type="ECO:0000313" key="2">
    <source>
        <dbReference type="Proteomes" id="UP000008367"/>
    </source>
</evidence>
<name>A0A454CMQ7_VIBHA</name>
<protein>
    <submittedName>
        <fullName evidence="1">Uncharacterized protein</fullName>
    </submittedName>
</protein>
<comment type="caution">
    <text evidence="1">The sequence shown here is derived from an EMBL/GenBank/DDBJ whole genome shotgun (WGS) entry which is preliminary data.</text>
</comment>
<evidence type="ECO:0000313" key="1">
    <source>
        <dbReference type="EMBL" id="EKM25947.1"/>
    </source>
</evidence>
<reference evidence="1 2" key="1">
    <citation type="submission" date="2012-10" db="EMBL/GenBank/DDBJ databases">
        <title>Genome sequence of Vibrio Cholerae HENC-02.</title>
        <authorList>
            <person name="Eppinger M."/>
            <person name="Hasan N.A."/>
            <person name="Sengamalay N."/>
            <person name="Hine E."/>
            <person name="Su Q."/>
            <person name="Daugherty S.C."/>
            <person name="Young S."/>
            <person name="Sadzewicz L."/>
            <person name="Tallon L."/>
            <person name="Cebula T.A."/>
            <person name="Ravel J."/>
            <person name="Colwell R.R."/>
        </authorList>
    </citation>
    <scope>NUCLEOTIDE SEQUENCE [LARGE SCALE GENOMIC DNA]</scope>
    <source>
        <strain evidence="1 2">HENC-02</strain>
    </source>
</reference>
<sequence length="17" mass="1952">MFLTILIYLSQSPLLSL</sequence>